<dbReference type="KEGG" id="ftj:FTUN_7314"/>
<keyword evidence="2" id="KW-1185">Reference proteome</keyword>
<proteinExistence type="predicted"/>
<protein>
    <submittedName>
        <fullName evidence="1">Uncharacterized protein</fullName>
    </submittedName>
</protein>
<name>A0A6M5Z2E3_9BACT</name>
<gene>
    <name evidence="1" type="ORF">FTUN_7314</name>
</gene>
<organism evidence="1 2">
    <name type="scientific">Frigoriglobus tundricola</name>
    <dbReference type="NCBI Taxonomy" id="2774151"/>
    <lineage>
        <taxon>Bacteria</taxon>
        <taxon>Pseudomonadati</taxon>
        <taxon>Planctomycetota</taxon>
        <taxon>Planctomycetia</taxon>
        <taxon>Gemmatales</taxon>
        <taxon>Gemmataceae</taxon>
        <taxon>Frigoriglobus</taxon>
    </lineage>
</organism>
<reference evidence="2" key="1">
    <citation type="submission" date="2020-05" db="EMBL/GenBank/DDBJ databases">
        <title>Frigoriglobus tundricola gen. nov., sp. nov., a psychrotolerant cellulolytic planctomycete of the family Gemmataceae with two divergent copies of 16S rRNA gene.</title>
        <authorList>
            <person name="Kulichevskaya I.S."/>
            <person name="Ivanova A.A."/>
            <person name="Naumoff D.G."/>
            <person name="Beletsky A.V."/>
            <person name="Rijpstra W.I.C."/>
            <person name="Sinninghe Damste J.S."/>
            <person name="Mardanov A.V."/>
            <person name="Ravin N.V."/>
            <person name="Dedysh S.N."/>
        </authorList>
    </citation>
    <scope>NUCLEOTIDE SEQUENCE [LARGE SCALE GENOMIC DNA]</scope>
    <source>
        <strain evidence="2">PL17</strain>
    </source>
</reference>
<dbReference type="Proteomes" id="UP000503447">
    <property type="component" value="Chromosome"/>
</dbReference>
<evidence type="ECO:0000313" key="2">
    <source>
        <dbReference type="Proteomes" id="UP000503447"/>
    </source>
</evidence>
<accession>A0A6M5Z2E3</accession>
<dbReference type="EMBL" id="CP053452">
    <property type="protein sequence ID" value="QJW99693.1"/>
    <property type="molecule type" value="Genomic_DNA"/>
</dbReference>
<sequence length="39" mass="4503">MTELLIAHLVRLMGLISDNSNNYLSIDLKMESQLYGRYS</sequence>
<dbReference type="AlphaFoldDB" id="A0A6M5Z2E3"/>
<evidence type="ECO:0000313" key="1">
    <source>
        <dbReference type="EMBL" id="QJW99693.1"/>
    </source>
</evidence>